<evidence type="ECO:0000313" key="2">
    <source>
        <dbReference type="Proteomes" id="UP000232688"/>
    </source>
</evidence>
<evidence type="ECO:0000313" key="1">
    <source>
        <dbReference type="EMBL" id="PKC72325.1"/>
    </source>
</evidence>
<dbReference type="VEuPathDB" id="FungiDB:RhiirA1_531297"/>
<comment type="caution">
    <text evidence="1">The sequence shown here is derived from an EMBL/GenBank/DDBJ whole genome shotgun (WGS) entry which is preliminary data.</text>
</comment>
<reference evidence="1 2" key="2">
    <citation type="submission" date="2017-10" db="EMBL/GenBank/DDBJ databases">
        <title>Genome analyses suggest a sexual origin of heterokaryosis in a supposedly ancient asexual fungus.</title>
        <authorList>
            <person name="Corradi N."/>
            <person name="Sedzielewska K."/>
            <person name="Noel J."/>
            <person name="Charron P."/>
            <person name="Farinelli L."/>
            <person name="Marton T."/>
            <person name="Kruger M."/>
            <person name="Pelin A."/>
            <person name="Brachmann A."/>
            <person name="Corradi N."/>
        </authorList>
    </citation>
    <scope>NUCLEOTIDE SEQUENCE [LARGE SCALE GENOMIC DNA]</scope>
    <source>
        <strain evidence="1 2">A1</strain>
    </source>
</reference>
<dbReference type="VEuPathDB" id="FungiDB:RhiirFUN_022797"/>
<protein>
    <submittedName>
        <fullName evidence="1">Uncharacterized protein</fullName>
    </submittedName>
</protein>
<proteinExistence type="predicted"/>
<name>A0A2N0S9S8_9GLOM</name>
<sequence length="186" mass="21205">MLSILIQRFWMEFIDDFEVLAGTYQRFWNSEVPDRTYQRYWNSEFWMEPIDDLKFRGSGCQIMALNSYFEGPGSSVFDFEDEGSSVPGLWRQQTTGSLVLDFGDDSFAASSQNNWIYKIGQHYFIEKFLERTSKVPGKLLERNFEVGVDASAEAEAEAGAGARAGGDFLDENFKGLQLLRGLRLLG</sequence>
<gene>
    <name evidence="1" type="ORF">RhiirA1_531297</name>
</gene>
<organism evidence="1 2">
    <name type="scientific">Rhizophagus irregularis</name>
    <dbReference type="NCBI Taxonomy" id="588596"/>
    <lineage>
        <taxon>Eukaryota</taxon>
        <taxon>Fungi</taxon>
        <taxon>Fungi incertae sedis</taxon>
        <taxon>Mucoromycota</taxon>
        <taxon>Glomeromycotina</taxon>
        <taxon>Glomeromycetes</taxon>
        <taxon>Glomerales</taxon>
        <taxon>Glomeraceae</taxon>
        <taxon>Rhizophagus</taxon>
    </lineage>
</organism>
<dbReference type="AlphaFoldDB" id="A0A2N0S9S8"/>
<dbReference type="EMBL" id="LLXH01000130">
    <property type="protein sequence ID" value="PKC72325.1"/>
    <property type="molecule type" value="Genomic_DNA"/>
</dbReference>
<reference evidence="1 2" key="1">
    <citation type="submission" date="2017-10" db="EMBL/GenBank/DDBJ databases">
        <title>Extensive intraspecific genome diversity in a model arbuscular mycorrhizal fungus.</title>
        <authorList>
            <person name="Chen E.C.H."/>
            <person name="Morin E."/>
            <person name="Baudet D."/>
            <person name="Noel J."/>
            <person name="Ndikumana S."/>
            <person name="Charron P."/>
            <person name="St-Onge C."/>
            <person name="Giorgi J."/>
            <person name="Grigoriev I.V."/>
            <person name="Roux C."/>
            <person name="Martin F.M."/>
            <person name="Corradi N."/>
        </authorList>
    </citation>
    <scope>NUCLEOTIDE SEQUENCE [LARGE SCALE GENOMIC DNA]</scope>
    <source>
        <strain evidence="1 2">A1</strain>
    </source>
</reference>
<dbReference type="Proteomes" id="UP000232688">
    <property type="component" value="Unassembled WGS sequence"/>
</dbReference>
<accession>A0A2N0S9S8</accession>